<evidence type="ECO:0000313" key="2">
    <source>
        <dbReference type="EMBL" id="KAJ7644556.1"/>
    </source>
</evidence>
<sequence>MSFDFSQIPTKLARLGEAIVREAQDQAQELQKNLEIVQAERDKLRGEYATLGIRFDNIRAEAEKNKSSSEAAERRILELQSHVSGLQSKLDVTEEKLCAKESEVRFLNEVRVQHHSRRPTDIFLTIKSHDSELCDRDEQIEVGLRRYKLI</sequence>
<feature type="coiled-coil region" evidence="1">
    <location>
        <begin position="13"/>
        <end position="47"/>
    </location>
</feature>
<protein>
    <submittedName>
        <fullName evidence="2">Uncharacterized protein</fullName>
    </submittedName>
</protein>
<dbReference type="EMBL" id="JARKIF010000003">
    <property type="protein sequence ID" value="KAJ7644556.1"/>
    <property type="molecule type" value="Genomic_DNA"/>
</dbReference>
<accession>A0AAD7CCC6</accession>
<keyword evidence="1" id="KW-0175">Coiled coil</keyword>
<evidence type="ECO:0000313" key="3">
    <source>
        <dbReference type="Proteomes" id="UP001221142"/>
    </source>
</evidence>
<evidence type="ECO:0000256" key="1">
    <source>
        <dbReference type="SAM" id="Coils"/>
    </source>
</evidence>
<dbReference type="AlphaFoldDB" id="A0AAD7CCC6"/>
<dbReference type="SUPFAM" id="SSF57997">
    <property type="entry name" value="Tropomyosin"/>
    <property type="match status" value="1"/>
</dbReference>
<proteinExistence type="predicted"/>
<reference evidence="2" key="1">
    <citation type="submission" date="2023-03" db="EMBL/GenBank/DDBJ databases">
        <title>Massive genome expansion in bonnet fungi (Mycena s.s.) driven by repeated elements and novel gene families across ecological guilds.</title>
        <authorList>
            <consortium name="Lawrence Berkeley National Laboratory"/>
            <person name="Harder C.B."/>
            <person name="Miyauchi S."/>
            <person name="Viragh M."/>
            <person name="Kuo A."/>
            <person name="Thoen E."/>
            <person name="Andreopoulos B."/>
            <person name="Lu D."/>
            <person name="Skrede I."/>
            <person name="Drula E."/>
            <person name="Henrissat B."/>
            <person name="Morin E."/>
            <person name="Kohler A."/>
            <person name="Barry K."/>
            <person name="LaButti K."/>
            <person name="Morin E."/>
            <person name="Salamov A."/>
            <person name="Lipzen A."/>
            <person name="Mereny Z."/>
            <person name="Hegedus B."/>
            <person name="Baldrian P."/>
            <person name="Stursova M."/>
            <person name="Weitz H."/>
            <person name="Taylor A."/>
            <person name="Grigoriev I.V."/>
            <person name="Nagy L.G."/>
            <person name="Martin F."/>
            <person name="Kauserud H."/>
        </authorList>
    </citation>
    <scope>NUCLEOTIDE SEQUENCE</scope>
    <source>
        <strain evidence="2">9284</strain>
    </source>
</reference>
<gene>
    <name evidence="2" type="ORF">FB45DRAFT_297677</name>
</gene>
<comment type="caution">
    <text evidence="2">The sequence shown here is derived from an EMBL/GenBank/DDBJ whole genome shotgun (WGS) entry which is preliminary data.</text>
</comment>
<name>A0AAD7CCC6_9AGAR</name>
<organism evidence="2 3">
    <name type="scientific">Roridomyces roridus</name>
    <dbReference type="NCBI Taxonomy" id="1738132"/>
    <lineage>
        <taxon>Eukaryota</taxon>
        <taxon>Fungi</taxon>
        <taxon>Dikarya</taxon>
        <taxon>Basidiomycota</taxon>
        <taxon>Agaricomycotina</taxon>
        <taxon>Agaricomycetes</taxon>
        <taxon>Agaricomycetidae</taxon>
        <taxon>Agaricales</taxon>
        <taxon>Marasmiineae</taxon>
        <taxon>Mycenaceae</taxon>
        <taxon>Roridomyces</taxon>
    </lineage>
</organism>
<dbReference type="Proteomes" id="UP001221142">
    <property type="component" value="Unassembled WGS sequence"/>
</dbReference>
<keyword evidence="3" id="KW-1185">Reference proteome</keyword>